<evidence type="ECO:0000256" key="6">
    <source>
        <dbReference type="SAM" id="Phobius"/>
    </source>
</evidence>
<dbReference type="SUPFAM" id="SSF58104">
    <property type="entry name" value="Methyl-accepting chemotaxis protein (MCP) signaling domain"/>
    <property type="match status" value="1"/>
</dbReference>
<comment type="caution">
    <text evidence="9">The sequence shown here is derived from an EMBL/GenBank/DDBJ whole genome shotgun (WGS) entry which is preliminary data.</text>
</comment>
<keyword evidence="6" id="KW-1133">Transmembrane helix</keyword>
<feature type="domain" description="Methyl-accepting transducer" evidence="7">
    <location>
        <begin position="283"/>
        <end position="519"/>
    </location>
</feature>
<keyword evidence="10" id="KW-1185">Reference proteome</keyword>
<evidence type="ECO:0000256" key="2">
    <source>
        <dbReference type="ARBA" id="ARBA00023224"/>
    </source>
</evidence>
<feature type="transmembrane region" description="Helical" evidence="6">
    <location>
        <begin position="205"/>
        <end position="227"/>
    </location>
</feature>
<dbReference type="PROSITE" id="PS50885">
    <property type="entry name" value="HAMP"/>
    <property type="match status" value="1"/>
</dbReference>
<keyword evidence="2 4" id="KW-0807">Transducer</keyword>
<sequence>MQWFHNLSFRYKLTIPLVLVAFLFLLVVWMTLLRVDWLGEQVSELVRSDIPVVKDLLQADRDLYQVLTAERTLIFTAASSPEFAAAIKEHDENVAQARERFDRAAAIILADQHTTSNSDISNKIESYKQRRETWEAITQRIVEARRSDTRVGRSTAINLTLKEGVESFDAMRSILDELEDIVIETADAASQRVEDEVSESRLQMLLLAVAVIGILIAIVFGLPPLVIKPMSRVLERIRDIAEGEGDLRIRLEQKGHDELGQIAAALNRLLERLQHLVSQTAGSAKQVDSAVERLTVVATEGDEALMEQLSQIQMVATAMHEMAATVNEVAANTTHAAESARTADSGVRSGAKVVGEASTAIEQLADVVSNASRAIATLESEANRIGAVLEVIKGVAEQTSLLALNAAIEAARAGESGRGFAVVAAEVRSLASRTQKSTGEIESMIAALQSSARNVVTVMDSGRGMVDATLEKASQASQSLEEITQAVSRINDLNAQIASAAEEQSAVTEEVSSNTLRIQNLAEHTVSANQQTAEARAVLASLAESLNADLAQFKV</sequence>
<dbReference type="SMART" id="SM00283">
    <property type="entry name" value="MA"/>
    <property type="match status" value="1"/>
</dbReference>
<keyword evidence="6" id="KW-0812">Transmembrane</keyword>
<dbReference type="CDD" id="cd06225">
    <property type="entry name" value="HAMP"/>
    <property type="match status" value="1"/>
</dbReference>
<dbReference type="PANTHER" id="PTHR32089">
    <property type="entry name" value="METHYL-ACCEPTING CHEMOTAXIS PROTEIN MCPB"/>
    <property type="match status" value="1"/>
</dbReference>
<keyword evidence="6" id="KW-0472">Membrane</keyword>
<evidence type="ECO:0000259" key="8">
    <source>
        <dbReference type="PROSITE" id="PS50885"/>
    </source>
</evidence>
<dbReference type="CDD" id="cd11386">
    <property type="entry name" value="MCP_signal"/>
    <property type="match status" value="1"/>
</dbReference>
<organism evidence="9 10">
    <name type="scientific">Thiorhodococcus fuscus</name>
    <dbReference type="NCBI Taxonomy" id="527200"/>
    <lineage>
        <taxon>Bacteria</taxon>
        <taxon>Pseudomonadati</taxon>
        <taxon>Pseudomonadota</taxon>
        <taxon>Gammaproteobacteria</taxon>
        <taxon>Chromatiales</taxon>
        <taxon>Chromatiaceae</taxon>
        <taxon>Thiorhodococcus</taxon>
    </lineage>
</organism>
<keyword evidence="5" id="KW-0175">Coiled coil</keyword>
<evidence type="ECO:0000256" key="4">
    <source>
        <dbReference type="PROSITE-ProRule" id="PRU00284"/>
    </source>
</evidence>
<dbReference type="Pfam" id="PF00015">
    <property type="entry name" value="MCPsignal"/>
    <property type="match status" value="1"/>
</dbReference>
<accession>A0ABW4YCP8</accession>
<feature type="transmembrane region" description="Helical" evidence="6">
    <location>
        <begin position="13"/>
        <end position="33"/>
    </location>
</feature>
<protein>
    <submittedName>
        <fullName evidence="9">Methyl-accepting chemotaxis protein</fullName>
    </submittedName>
</protein>
<evidence type="ECO:0000259" key="7">
    <source>
        <dbReference type="PROSITE" id="PS50111"/>
    </source>
</evidence>
<evidence type="ECO:0000313" key="10">
    <source>
        <dbReference type="Proteomes" id="UP001597337"/>
    </source>
</evidence>
<evidence type="ECO:0000256" key="5">
    <source>
        <dbReference type="SAM" id="Coils"/>
    </source>
</evidence>
<dbReference type="Proteomes" id="UP001597337">
    <property type="component" value="Unassembled WGS sequence"/>
</dbReference>
<name>A0ABW4YCP8_9GAMM</name>
<dbReference type="RefSeq" id="WP_386028168.1">
    <property type="nucleotide sequence ID" value="NZ_JBHUHX010000048.1"/>
</dbReference>
<dbReference type="PROSITE" id="PS50111">
    <property type="entry name" value="CHEMOTAXIS_TRANSDUC_2"/>
    <property type="match status" value="1"/>
</dbReference>
<reference evidence="10" key="1">
    <citation type="journal article" date="2019" name="Int. J. Syst. Evol. Microbiol.">
        <title>The Global Catalogue of Microorganisms (GCM) 10K type strain sequencing project: providing services to taxonomists for standard genome sequencing and annotation.</title>
        <authorList>
            <consortium name="The Broad Institute Genomics Platform"/>
            <consortium name="The Broad Institute Genome Sequencing Center for Infectious Disease"/>
            <person name="Wu L."/>
            <person name="Ma J."/>
        </authorList>
    </citation>
    <scope>NUCLEOTIDE SEQUENCE [LARGE SCALE GENOMIC DNA]</scope>
    <source>
        <strain evidence="10">KACC 12597</strain>
    </source>
</reference>
<dbReference type="SMART" id="SM00304">
    <property type="entry name" value="HAMP"/>
    <property type="match status" value="1"/>
</dbReference>
<dbReference type="InterPro" id="IPR004089">
    <property type="entry name" value="MCPsignal_dom"/>
</dbReference>
<comment type="similarity">
    <text evidence="3">Belongs to the methyl-accepting chemotaxis (MCP) protein family.</text>
</comment>
<feature type="domain" description="HAMP" evidence="8">
    <location>
        <begin position="226"/>
        <end position="278"/>
    </location>
</feature>
<dbReference type="InterPro" id="IPR003660">
    <property type="entry name" value="HAMP_dom"/>
</dbReference>
<dbReference type="PRINTS" id="PR00260">
    <property type="entry name" value="CHEMTRNSDUCR"/>
</dbReference>
<dbReference type="PANTHER" id="PTHR32089:SF120">
    <property type="entry name" value="METHYL-ACCEPTING CHEMOTAXIS PROTEIN TLPQ"/>
    <property type="match status" value="1"/>
</dbReference>
<evidence type="ECO:0000313" key="9">
    <source>
        <dbReference type="EMBL" id="MFD2113369.1"/>
    </source>
</evidence>
<proteinExistence type="inferred from homology"/>
<dbReference type="Pfam" id="PF00672">
    <property type="entry name" value="HAMP"/>
    <property type="match status" value="1"/>
</dbReference>
<evidence type="ECO:0000256" key="3">
    <source>
        <dbReference type="ARBA" id="ARBA00029447"/>
    </source>
</evidence>
<gene>
    <name evidence="9" type="ORF">ACFSJC_16085</name>
</gene>
<dbReference type="InterPro" id="IPR004090">
    <property type="entry name" value="Chemotax_Me-accpt_rcpt"/>
</dbReference>
<dbReference type="EMBL" id="JBHUHX010000048">
    <property type="protein sequence ID" value="MFD2113369.1"/>
    <property type="molecule type" value="Genomic_DNA"/>
</dbReference>
<comment type="subcellular location">
    <subcellularLocation>
        <location evidence="1">Membrane</location>
    </subcellularLocation>
</comment>
<feature type="coiled-coil region" evidence="5">
    <location>
        <begin position="483"/>
        <end position="510"/>
    </location>
</feature>
<evidence type="ECO:0000256" key="1">
    <source>
        <dbReference type="ARBA" id="ARBA00004370"/>
    </source>
</evidence>
<dbReference type="Gene3D" id="1.10.287.950">
    <property type="entry name" value="Methyl-accepting chemotaxis protein"/>
    <property type="match status" value="1"/>
</dbReference>